<evidence type="ECO:0000313" key="2">
    <source>
        <dbReference type="Proteomes" id="UP000234343"/>
    </source>
</evidence>
<organism evidence="1 2">
    <name type="scientific">Legionella sainthelensi</name>
    <dbReference type="NCBI Taxonomy" id="28087"/>
    <lineage>
        <taxon>Bacteria</taxon>
        <taxon>Pseudomonadati</taxon>
        <taxon>Pseudomonadota</taxon>
        <taxon>Gammaproteobacteria</taxon>
        <taxon>Legionellales</taxon>
        <taxon>Legionellaceae</taxon>
        <taxon>Legionella</taxon>
    </lineage>
</organism>
<sequence>MKPIKDIRNELNELFKHKNDYKFKSPEQKTESGEYILSFDTVTDEEIDRDNSTFYYILFAEKISYEI</sequence>
<protein>
    <submittedName>
        <fullName evidence="1">Uncharacterized protein</fullName>
    </submittedName>
</protein>
<proteinExistence type="predicted"/>
<keyword evidence="2" id="KW-1185">Reference proteome</keyword>
<evidence type="ECO:0000313" key="1">
    <source>
        <dbReference type="EMBL" id="AUH72035.1"/>
    </source>
</evidence>
<dbReference type="EMBL" id="CP025491">
    <property type="protein sequence ID" value="AUH72035.1"/>
    <property type="molecule type" value="Genomic_DNA"/>
</dbReference>
<reference evidence="1 2" key="1">
    <citation type="submission" date="2017-12" db="EMBL/GenBank/DDBJ databases">
        <title>Legionella sainthelensi LA01-117, whole genome sequence of a clinical isolate from New Zealand.</title>
        <authorList>
            <person name="Cree S.L."/>
            <person name="Slow S."/>
            <person name="Kennedy M.A."/>
            <person name="Murdoch D.R."/>
            <person name="Biggs P.J."/>
            <person name="Anderson T."/>
        </authorList>
    </citation>
    <scope>NUCLEOTIDE SEQUENCE [LARGE SCALE GENOMIC DNA]</scope>
    <source>
        <strain evidence="1 2">LA01-117</strain>
    </source>
</reference>
<dbReference type="Proteomes" id="UP000234343">
    <property type="component" value="Chromosome"/>
</dbReference>
<accession>A0A2H5FKI3</accession>
<gene>
    <name evidence="1" type="ORF">CAB17_08145</name>
</gene>
<dbReference type="RefSeq" id="WP_101899695.1">
    <property type="nucleotide sequence ID" value="NZ_CP025491.2"/>
</dbReference>
<dbReference type="AlphaFoldDB" id="A0A2H5FKI3"/>
<dbReference type="KEGG" id="lsh:CAB17_08145"/>
<name>A0A2H5FKI3_9GAMM</name>